<dbReference type="EMBL" id="CAJPWZ010002049">
    <property type="protein sequence ID" value="CAG2230105.1"/>
    <property type="molecule type" value="Genomic_DNA"/>
</dbReference>
<dbReference type="InterPro" id="IPR000477">
    <property type="entry name" value="RT_dom"/>
</dbReference>
<dbReference type="Proteomes" id="UP000683360">
    <property type="component" value="Unassembled WGS sequence"/>
</dbReference>
<protein>
    <recommendedName>
        <fullName evidence="2">Reverse transcriptase domain-containing protein</fullName>
    </recommendedName>
</protein>
<dbReference type="InterPro" id="IPR011042">
    <property type="entry name" value="6-blade_b-propeller_TolB-like"/>
</dbReference>
<organism evidence="3 4">
    <name type="scientific">Mytilus edulis</name>
    <name type="common">Blue mussel</name>
    <dbReference type="NCBI Taxonomy" id="6550"/>
    <lineage>
        <taxon>Eukaryota</taxon>
        <taxon>Metazoa</taxon>
        <taxon>Spiralia</taxon>
        <taxon>Lophotrochozoa</taxon>
        <taxon>Mollusca</taxon>
        <taxon>Bivalvia</taxon>
        <taxon>Autobranchia</taxon>
        <taxon>Pteriomorphia</taxon>
        <taxon>Mytilida</taxon>
        <taxon>Mytiloidea</taxon>
        <taxon>Mytilidae</taxon>
        <taxon>Mytilinae</taxon>
        <taxon>Mytilus</taxon>
    </lineage>
</organism>
<keyword evidence="4" id="KW-1185">Reference proteome</keyword>
<proteinExistence type="predicted"/>
<dbReference type="PANTHER" id="PTHR19446">
    <property type="entry name" value="REVERSE TRANSCRIPTASES"/>
    <property type="match status" value="1"/>
</dbReference>
<dbReference type="CDD" id="cd19776">
    <property type="entry name" value="Bbox2_TRIM25_C-IV"/>
    <property type="match status" value="1"/>
</dbReference>
<dbReference type="SUPFAM" id="SSF57845">
    <property type="entry name" value="B-box zinc-binding domain"/>
    <property type="match status" value="1"/>
</dbReference>
<keyword evidence="1" id="KW-0175">Coiled coil</keyword>
<dbReference type="SUPFAM" id="SSF101898">
    <property type="entry name" value="NHL repeat"/>
    <property type="match status" value="1"/>
</dbReference>
<gene>
    <name evidence="3" type="ORF">MEDL_42942</name>
</gene>
<name>A0A8S3T8V2_MYTED</name>
<dbReference type="AlphaFoldDB" id="A0A8S3T8V2"/>
<dbReference type="Gene3D" id="2.120.10.30">
    <property type="entry name" value="TolB, C-terminal domain"/>
    <property type="match status" value="1"/>
</dbReference>
<evidence type="ECO:0000259" key="2">
    <source>
        <dbReference type="Pfam" id="PF00078"/>
    </source>
</evidence>
<dbReference type="SUPFAM" id="SSF56672">
    <property type="entry name" value="DNA/RNA polymerases"/>
    <property type="match status" value="1"/>
</dbReference>
<dbReference type="Pfam" id="PF00078">
    <property type="entry name" value="RVT_1"/>
    <property type="match status" value="1"/>
</dbReference>
<evidence type="ECO:0000256" key="1">
    <source>
        <dbReference type="SAM" id="Coils"/>
    </source>
</evidence>
<accession>A0A8S3T8V2</accession>
<reference evidence="3" key="1">
    <citation type="submission" date="2021-03" db="EMBL/GenBank/DDBJ databases">
        <authorList>
            <person name="Bekaert M."/>
        </authorList>
    </citation>
    <scope>NUCLEOTIDE SEQUENCE</scope>
</reference>
<dbReference type="OrthoDB" id="6064561at2759"/>
<sequence>MPTEVYHKLPAFMQKISSQCKEHNKKFELFCTFHECPCCVQCVTIHQKCQDIKPLSDIITNVKSSASVQLLEKDLKVLTENFEEIVKYLNSRLNENNVQKTKAIEKIRAMRKSLDYHLNQLEQQIVDDLESNHSKLKSNINTFLKEIEDRSVKIYKLQDEYFKMTQYATELQMYFGLTEMEKITSLATAYIENVESGDYLKENNLEIKISSALQSVLQDVKSFGDINITASPSTVQIKAGRNDQAQHSVHTVPEVDQIKLSLLKTVTMAGKIASVNIYACTILQDSNFLILDHKKHRLLIFNNEGIFMRTVVTLEVNPYDLCIVRNNTVAISLGTLKQAVLVDIENNKIIETVELSHNCGGVTSDGQILFVISALDDKCTLVNLTDMSHKVIGVGGSFISLFKGNIYCTSPRQDKVSCFKTTGERLWTFKHKDIKCPNGIALDINGFVYVASFRSNKIVAVSPDGKTCKTILSEADGIVGPIGIDIHRDTRMMIVSSRMSSKRQQIFVFKEERIFTAERKNRIQTLNTSNHKEFWREIKKLGPERTKTVIDSVILEDGSYSNDPNVILSRWKEEYSKLFSGNSEEINDEFIKQLKTLNEQWEEELCAAEAGADNIQHISDMNEPISLEETKTALRRAKNEKAVGIDNIPNEILKNDKLTVVLHELFNACFLYGTVPDFWCKSIIHPLLKKGKDFRDPLGYRCISLISTIAKLYSNILNSRLHTYLEDNNILSEEQNGFHFSKAFDSVDHTMLFHKLLSIGIRGNMYRAIKATYSKLQAAVRLNDQLTDWFAVEAGVRQGDNLTPTLFTLFIDDLVPEINSLGLGIDIGNEFSTIIEYASGVWGCKRYDSLERLQYRAIRTFLGVGMATPLPAITGEMGWYPVFFSTQCNVMRLMCRLIRIPDSRLCHKVFLWDQEISKRYKNTWFNNAKTIIESCGLNYIMTPENAFSFSIPHVLDTMKNYLQDRHHLSWIESVQNMPKLRTYKLIKRKNI</sequence>
<feature type="domain" description="Reverse transcriptase" evidence="2">
    <location>
        <begin position="698"/>
        <end position="819"/>
    </location>
</feature>
<feature type="coiled-coil region" evidence="1">
    <location>
        <begin position="104"/>
        <end position="146"/>
    </location>
</feature>
<dbReference type="InterPro" id="IPR043502">
    <property type="entry name" value="DNA/RNA_pol_sf"/>
</dbReference>
<comment type="caution">
    <text evidence="3">The sequence shown here is derived from an EMBL/GenBank/DDBJ whole genome shotgun (WGS) entry which is preliminary data.</text>
</comment>
<evidence type="ECO:0000313" key="3">
    <source>
        <dbReference type="EMBL" id="CAG2230105.1"/>
    </source>
</evidence>
<evidence type="ECO:0000313" key="4">
    <source>
        <dbReference type="Proteomes" id="UP000683360"/>
    </source>
</evidence>